<evidence type="ECO:0000313" key="6">
    <source>
        <dbReference type="Proteomes" id="UP001436297"/>
    </source>
</evidence>
<name>A0ABZ3EDN2_9STAP</name>
<dbReference type="Proteomes" id="UP001436297">
    <property type="component" value="Chromosome"/>
</dbReference>
<dbReference type="Gene3D" id="3.40.640.10">
    <property type="entry name" value="Type I PLP-dependent aspartate aminotransferase-like (Major domain)"/>
    <property type="match status" value="1"/>
</dbReference>
<comment type="cofactor">
    <cofactor evidence="1 4">
        <name>pyridoxal 5'-phosphate</name>
        <dbReference type="ChEBI" id="CHEBI:597326"/>
    </cofactor>
</comment>
<dbReference type="InterPro" id="IPR054542">
    <property type="entry name" value="Cys_met_metab_PP"/>
</dbReference>
<evidence type="ECO:0000256" key="1">
    <source>
        <dbReference type="ARBA" id="ARBA00001933"/>
    </source>
</evidence>
<dbReference type="PANTHER" id="PTHR11808">
    <property type="entry name" value="TRANS-SULFURATION ENZYME FAMILY MEMBER"/>
    <property type="match status" value="1"/>
</dbReference>
<dbReference type="NCBIfam" id="NF005810">
    <property type="entry name" value="PRK07671.1"/>
    <property type="match status" value="1"/>
</dbReference>
<evidence type="ECO:0000256" key="2">
    <source>
        <dbReference type="ARBA" id="ARBA00009077"/>
    </source>
</evidence>
<gene>
    <name evidence="5" type="ORF">QQM35_02135</name>
</gene>
<evidence type="ECO:0000256" key="4">
    <source>
        <dbReference type="RuleBase" id="RU362118"/>
    </source>
</evidence>
<dbReference type="PANTHER" id="PTHR11808:SF15">
    <property type="entry name" value="CYSTATHIONINE GAMMA-LYASE"/>
    <property type="match status" value="1"/>
</dbReference>
<dbReference type="InterPro" id="IPR015421">
    <property type="entry name" value="PyrdxlP-dep_Trfase_major"/>
</dbReference>
<sequence length="379" mass="41339">MNKKTQLIHGGKTTDPYTGAVTTPIYQTSTYEQDAIGDLRQGYEYSRSGNPTRTALEGLIADLEHGQHGFAFGSGMAAISAVIMLLDEGDHLLINSDVYGGTYRALTKVFTRYGIKVDFIDTTQIDSVESYIKPETKMLYIETPSNPLLRVTDIKKTAEIAKKHNLISVVDNTFMTPYFQNPLTFDIDIVLHSATKYIGGHSDVVAGLVATNNADLAERIGFIQNSTGGVLGPQDSYLLIRGIKTLGLRMDQVQRNTLAIVEMLQSHEAVQAVFHPSIESHLNHDIHQSQASGHTGVVAFEVADIETAKKVIKESKLFTLAESLGAVESLVSVPALMTHASIPKDVREKEGIADGLIRLSVGIEDTEDLVADLKQALEK</sequence>
<accession>A0ABZ3EDN2</accession>
<keyword evidence="3 4" id="KW-0663">Pyridoxal phosphate</keyword>
<proteinExistence type="inferred from homology"/>
<dbReference type="RefSeq" id="WP_251517247.1">
    <property type="nucleotide sequence ID" value="NZ_CP128355.1"/>
</dbReference>
<dbReference type="PROSITE" id="PS00868">
    <property type="entry name" value="CYS_MET_METAB_PP"/>
    <property type="match status" value="1"/>
</dbReference>
<dbReference type="Gene3D" id="3.90.1150.10">
    <property type="entry name" value="Aspartate Aminotransferase, domain 1"/>
    <property type="match status" value="1"/>
</dbReference>
<dbReference type="InterPro" id="IPR015422">
    <property type="entry name" value="PyrdxlP-dep_Trfase_small"/>
</dbReference>
<evidence type="ECO:0000256" key="3">
    <source>
        <dbReference type="ARBA" id="ARBA00022898"/>
    </source>
</evidence>
<dbReference type="PIRSF" id="PIRSF001434">
    <property type="entry name" value="CGS"/>
    <property type="match status" value="1"/>
</dbReference>
<dbReference type="InterPro" id="IPR000277">
    <property type="entry name" value="Cys/Met-Metab_PyrdxlP-dep_enz"/>
</dbReference>
<comment type="similarity">
    <text evidence="2 4">Belongs to the trans-sulfuration enzymes family.</text>
</comment>
<dbReference type="InterPro" id="IPR015424">
    <property type="entry name" value="PyrdxlP-dep_Trfase"/>
</dbReference>
<evidence type="ECO:0000313" key="5">
    <source>
        <dbReference type="EMBL" id="XAF70941.1"/>
    </source>
</evidence>
<protein>
    <submittedName>
        <fullName evidence="5">Bifunctional cystathionine gamma-lyase/homocysteine desulfhydrase</fullName>
    </submittedName>
</protein>
<organism evidence="5 6">
    <name type="scientific">Staphylococcus hsinchuensis</name>
    <dbReference type="NCBI Taxonomy" id="3051183"/>
    <lineage>
        <taxon>Bacteria</taxon>
        <taxon>Bacillati</taxon>
        <taxon>Bacillota</taxon>
        <taxon>Bacilli</taxon>
        <taxon>Bacillales</taxon>
        <taxon>Staphylococcaceae</taxon>
        <taxon>Staphylococcus</taxon>
    </lineage>
</organism>
<keyword evidence="6" id="KW-1185">Reference proteome</keyword>
<dbReference type="CDD" id="cd00614">
    <property type="entry name" value="CGS_like"/>
    <property type="match status" value="1"/>
</dbReference>
<dbReference type="SUPFAM" id="SSF53383">
    <property type="entry name" value="PLP-dependent transferases"/>
    <property type="match status" value="1"/>
</dbReference>
<reference evidence="5 6" key="1">
    <citation type="journal article" date="2024" name="Pathogens">
        <title>Staphylococcus hsinchuensis sp. nov., Isolated from Soymilk.</title>
        <authorList>
            <person name="Wang Y.T."/>
            <person name="Lin Y.C."/>
            <person name="Hsieh Y.H."/>
            <person name="Lin Y.T."/>
            <person name="Hamada M."/>
            <person name="Chen C.C."/>
            <person name="Liou J.S."/>
            <person name="Lee A.Y."/>
            <person name="Zhang W.L."/>
            <person name="Chen Y.T."/>
            <person name="Huang C.H."/>
        </authorList>
    </citation>
    <scope>NUCLEOTIDE SEQUENCE [LARGE SCALE GENOMIC DNA]</scope>
    <source>
        <strain evidence="5 6">H164</strain>
    </source>
</reference>
<dbReference type="Pfam" id="PF01053">
    <property type="entry name" value="Cys_Met_Meta_PP"/>
    <property type="match status" value="1"/>
</dbReference>
<dbReference type="EMBL" id="CP128355">
    <property type="protein sequence ID" value="XAF70941.1"/>
    <property type="molecule type" value="Genomic_DNA"/>
</dbReference>